<dbReference type="AlphaFoldDB" id="B8APD1"/>
<protein>
    <submittedName>
        <fullName evidence="1">Uncharacterized protein</fullName>
    </submittedName>
</protein>
<name>B8APD1_ORYSI</name>
<dbReference type="Proteomes" id="UP000007015">
    <property type="component" value="Chromosome 3"/>
</dbReference>
<evidence type="ECO:0000313" key="2">
    <source>
        <dbReference type="Proteomes" id="UP000007015"/>
    </source>
</evidence>
<keyword evidence="2" id="KW-1185">Reference proteome</keyword>
<sequence>MCFYDRELPCVGIGKVAQNIYALCALDDSEVRVYAQQVLLVHLHDGARCGSSTIMLDYHLVGDG</sequence>
<gene>
    <name evidence="1" type="ORF">OsI_11493</name>
</gene>
<dbReference type="EMBL" id="CM000128">
    <property type="protein sequence ID" value="EEC75224.1"/>
    <property type="molecule type" value="Genomic_DNA"/>
</dbReference>
<dbReference type="Gramene" id="BGIOSGA010773-TA">
    <property type="protein sequence ID" value="BGIOSGA010773-PA"/>
    <property type="gene ID" value="BGIOSGA010773"/>
</dbReference>
<organism evidence="1 2">
    <name type="scientific">Oryza sativa subsp. indica</name>
    <name type="common">Rice</name>
    <dbReference type="NCBI Taxonomy" id="39946"/>
    <lineage>
        <taxon>Eukaryota</taxon>
        <taxon>Viridiplantae</taxon>
        <taxon>Streptophyta</taxon>
        <taxon>Embryophyta</taxon>
        <taxon>Tracheophyta</taxon>
        <taxon>Spermatophyta</taxon>
        <taxon>Magnoliopsida</taxon>
        <taxon>Liliopsida</taxon>
        <taxon>Poales</taxon>
        <taxon>Poaceae</taxon>
        <taxon>BOP clade</taxon>
        <taxon>Oryzoideae</taxon>
        <taxon>Oryzeae</taxon>
        <taxon>Oryzinae</taxon>
        <taxon>Oryza</taxon>
        <taxon>Oryza sativa</taxon>
    </lineage>
</organism>
<proteinExistence type="predicted"/>
<dbReference type="HOGENOM" id="CLU_2871676_0_0_1"/>
<accession>B8APD1</accession>
<reference evidence="1 2" key="1">
    <citation type="journal article" date="2005" name="PLoS Biol.">
        <title>The genomes of Oryza sativa: a history of duplications.</title>
        <authorList>
            <person name="Yu J."/>
            <person name="Wang J."/>
            <person name="Lin W."/>
            <person name="Li S."/>
            <person name="Li H."/>
            <person name="Zhou J."/>
            <person name="Ni P."/>
            <person name="Dong W."/>
            <person name="Hu S."/>
            <person name="Zeng C."/>
            <person name="Zhang J."/>
            <person name="Zhang Y."/>
            <person name="Li R."/>
            <person name="Xu Z."/>
            <person name="Li S."/>
            <person name="Li X."/>
            <person name="Zheng H."/>
            <person name="Cong L."/>
            <person name="Lin L."/>
            <person name="Yin J."/>
            <person name="Geng J."/>
            <person name="Li G."/>
            <person name="Shi J."/>
            <person name="Liu J."/>
            <person name="Lv H."/>
            <person name="Li J."/>
            <person name="Wang J."/>
            <person name="Deng Y."/>
            <person name="Ran L."/>
            <person name="Shi X."/>
            <person name="Wang X."/>
            <person name="Wu Q."/>
            <person name="Li C."/>
            <person name="Ren X."/>
            <person name="Wang J."/>
            <person name="Wang X."/>
            <person name="Li D."/>
            <person name="Liu D."/>
            <person name="Zhang X."/>
            <person name="Ji Z."/>
            <person name="Zhao W."/>
            <person name="Sun Y."/>
            <person name="Zhang Z."/>
            <person name="Bao J."/>
            <person name="Han Y."/>
            <person name="Dong L."/>
            <person name="Ji J."/>
            <person name="Chen P."/>
            <person name="Wu S."/>
            <person name="Liu J."/>
            <person name="Xiao Y."/>
            <person name="Bu D."/>
            <person name="Tan J."/>
            <person name="Yang L."/>
            <person name="Ye C."/>
            <person name="Zhang J."/>
            <person name="Xu J."/>
            <person name="Zhou Y."/>
            <person name="Yu Y."/>
            <person name="Zhang B."/>
            <person name="Zhuang S."/>
            <person name="Wei H."/>
            <person name="Liu B."/>
            <person name="Lei M."/>
            <person name="Yu H."/>
            <person name="Li Y."/>
            <person name="Xu H."/>
            <person name="Wei S."/>
            <person name="He X."/>
            <person name="Fang L."/>
            <person name="Zhang Z."/>
            <person name="Zhang Y."/>
            <person name="Huang X."/>
            <person name="Su Z."/>
            <person name="Tong W."/>
            <person name="Li J."/>
            <person name="Tong Z."/>
            <person name="Li S."/>
            <person name="Ye J."/>
            <person name="Wang L."/>
            <person name="Fang L."/>
            <person name="Lei T."/>
            <person name="Chen C."/>
            <person name="Chen H."/>
            <person name="Xu Z."/>
            <person name="Li H."/>
            <person name="Huang H."/>
            <person name="Zhang F."/>
            <person name="Xu H."/>
            <person name="Li N."/>
            <person name="Zhao C."/>
            <person name="Li S."/>
            <person name="Dong L."/>
            <person name="Huang Y."/>
            <person name="Li L."/>
            <person name="Xi Y."/>
            <person name="Qi Q."/>
            <person name="Li W."/>
            <person name="Zhang B."/>
            <person name="Hu W."/>
            <person name="Zhang Y."/>
            <person name="Tian X."/>
            <person name="Jiao Y."/>
            <person name="Liang X."/>
            <person name="Jin J."/>
            <person name="Gao L."/>
            <person name="Zheng W."/>
            <person name="Hao B."/>
            <person name="Liu S."/>
            <person name="Wang W."/>
            <person name="Yuan L."/>
            <person name="Cao M."/>
            <person name="McDermott J."/>
            <person name="Samudrala R."/>
            <person name="Wang J."/>
            <person name="Wong G.K."/>
            <person name="Yang H."/>
        </authorList>
    </citation>
    <scope>NUCLEOTIDE SEQUENCE [LARGE SCALE GENOMIC DNA]</scope>
    <source>
        <strain evidence="2">cv. 93-11</strain>
    </source>
</reference>
<evidence type="ECO:0000313" key="1">
    <source>
        <dbReference type="EMBL" id="EEC75224.1"/>
    </source>
</evidence>